<gene>
    <name evidence="14" type="ORF">ABC969_10885</name>
</gene>
<evidence type="ECO:0000256" key="9">
    <source>
        <dbReference type="ARBA" id="ARBA00023237"/>
    </source>
</evidence>
<dbReference type="InterPro" id="IPR011662">
    <property type="entry name" value="Secretin/TonB_short_N"/>
</dbReference>
<keyword evidence="15" id="KW-1185">Reference proteome</keyword>
<dbReference type="Proteomes" id="UP001404104">
    <property type="component" value="Unassembled WGS sequence"/>
</dbReference>
<evidence type="ECO:0000256" key="12">
    <source>
        <dbReference type="SAM" id="MobiDB-lite"/>
    </source>
</evidence>
<comment type="subcellular location">
    <subcellularLocation>
        <location evidence="1 10">Cell outer membrane</location>
        <topology evidence="1 10">Multi-pass membrane protein</topology>
    </subcellularLocation>
</comment>
<dbReference type="SUPFAM" id="SSF56935">
    <property type="entry name" value="Porins"/>
    <property type="match status" value="1"/>
</dbReference>
<accession>A0ABU9XSY4</accession>
<dbReference type="Gene3D" id="2.170.130.10">
    <property type="entry name" value="TonB-dependent receptor, plug domain"/>
    <property type="match status" value="1"/>
</dbReference>
<feature type="domain" description="Secretin/TonB short N-terminal" evidence="13">
    <location>
        <begin position="35"/>
        <end position="84"/>
    </location>
</feature>
<dbReference type="InterPro" id="IPR037066">
    <property type="entry name" value="Plug_dom_sf"/>
</dbReference>
<name>A0ABU9XSY4_9SPHN</name>
<dbReference type="Pfam" id="PF07660">
    <property type="entry name" value="STN"/>
    <property type="match status" value="1"/>
</dbReference>
<evidence type="ECO:0000313" key="14">
    <source>
        <dbReference type="EMBL" id="MEN2786924.1"/>
    </source>
</evidence>
<keyword evidence="5 10" id="KW-0812">Transmembrane</keyword>
<dbReference type="PROSITE" id="PS52016">
    <property type="entry name" value="TONB_DEPENDENT_REC_3"/>
    <property type="match status" value="1"/>
</dbReference>
<dbReference type="Pfam" id="PF00593">
    <property type="entry name" value="TonB_dep_Rec_b-barrel"/>
    <property type="match status" value="1"/>
</dbReference>
<sequence length="1047" mass="112019">MAASPVAAAQEVRTFEISAGDLARALNAFARQADQQILFPSSLVAGKRTKGVRGKLPPRTALTMLLHGTGLAAKGDSVLTLSEVGGSQRTPRNELVNFESQPAAIARLDDNQDRTATPPPAASDVAAQDSVASEGNEVVVTGSRIVRDGNNAPTPTTVLSAEDIQTRNLPNIADYVNQLPSLGTGNTPRTTTLFANATGGANQLNARDLGVARTLVLLDGRRVVGSGLSPSVDVNLLPQNLVERVDVVTGGASAAYGSDAVAGVVNFILDTDYTGLKGGLNFNQTDESDGRIISGDLAFGTKVGERGHLLLSANYYKGDRIDFYDDPRDWFQPGLRLLNNPTWTATNGQAGQIVRFDAGFNSTPGGVIASGPLAGTNFLPGGQVGQFVFGPIQQGQVQAGGTVESMPIRGALLPDDEHWSVYGRFSYELFDNVNAIVEASYAGNDTVNWSAVLNRQGSTAITINRTNPFIPIVTQQAMDQAGVTSFQMNRLFYDMINTPGTHIGEAGYNRRQERYLVALEGKFLDNGRWRAYYQRGRSDVWYTRDNNVIPARLTLAIDAIANPATGGVPGVAAGTPICRSTLTNPANGCVPMNLFGEGALGASSIAYVTGLTDGLRTRQDLEIKQDVWLIDAQISPFSLWAGDVSIAAGFEYRDESFSATADAVSIASQWNVGNFKPGANGYNVKELFGEVLVPLLHDSSLGKNLELNGAVRRTDYSTSGVVTTWKAGLTYDITDSFRLRGTRSRDIRAPSLNDLFAPSSQFVNAFLDRTQPGSPQVPNITLNGGNPNLTPEIADTWTVGGIYRPSWLPGFNVSIDWYKIDIKDAITAVGGQLLIDLCYGFNRPANPATCASIIPVAGAVGLANATLLTSGVNANNVAVEGIDYEASYRAPLSRISESLPGAINLRLLMTQRLKDETNLPGDSVPPTLGTVGSLKWRGLLTTSYNVGPSTTTLTTRYLGSGKITNQPEASRTGIPAEFNRVDPVWYFELAQNYDVTIGKRTVTLFGAVENLFDRQPEPVPSSGTSFGTNAPYDLLGRSFRMGFRFRI</sequence>
<evidence type="ECO:0000256" key="4">
    <source>
        <dbReference type="ARBA" id="ARBA00022496"/>
    </source>
</evidence>
<keyword evidence="6" id="KW-0408">Iron</keyword>
<dbReference type="PANTHER" id="PTHR47234">
    <property type="match status" value="1"/>
</dbReference>
<keyword evidence="7 11" id="KW-0798">TonB box</keyword>
<dbReference type="RefSeq" id="WP_345864907.1">
    <property type="nucleotide sequence ID" value="NZ_JBDIMF010000004.1"/>
</dbReference>
<keyword evidence="8 10" id="KW-0472">Membrane</keyword>
<keyword evidence="14" id="KW-0675">Receptor</keyword>
<dbReference type="Gene3D" id="3.55.50.30">
    <property type="match status" value="1"/>
</dbReference>
<dbReference type="SMART" id="SM00965">
    <property type="entry name" value="STN"/>
    <property type="match status" value="1"/>
</dbReference>
<dbReference type="Pfam" id="PF07715">
    <property type="entry name" value="Plug"/>
    <property type="match status" value="1"/>
</dbReference>
<evidence type="ECO:0000256" key="5">
    <source>
        <dbReference type="ARBA" id="ARBA00022692"/>
    </source>
</evidence>
<dbReference type="Gene3D" id="2.40.170.20">
    <property type="entry name" value="TonB-dependent receptor, beta-barrel domain"/>
    <property type="match status" value="1"/>
</dbReference>
<comment type="similarity">
    <text evidence="10 11">Belongs to the TonB-dependent receptor family.</text>
</comment>
<keyword evidence="4" id="KW-0410">Iron transport</keyword>
<keyword evidence="2 10" id="KW-0813">Transport</keyword>
<protein>
    <submittedName>
        <fullName evidence="14">TonB-dependent receptor</fullName>
    </submittedName>
</protein>
<evidence type="ECO:0000259" key="13">
    <source>
        <dbReference type="SMART" id="SM00965"/>
    </source>
</evidence>
<keyword evidence="9 10" id="KW-0998">Cell outer membrane</keyword>
<evidence type="ECO:0000256" key="2">
    <source>
        <dbReference type="ARBA" id="ARBA00022448"/>
    </source>
</evidence>
<dbReference type="EMBL" id="JBDIMF010000004">
    <property type="protein sequence ID" value="MEN2786924.1"/>
    <property type="molecule type" value="Genomic_DNA"/>
</dbReference>
<dbReference type="InterPro" id="IPR036942">
    <property type="entry name" value="Beta-barrel_TonB_sf"/>
</dbReference>
<reference evidence="14 15" key="1">
    <citation type="submission" date="2024-05" db="EMBL/GenBank/DDBJ databases">
        <authorList>
            <person name="Liu Q."/>
            <person name="Xin Y.-H."/>
        </authorList>
    </citation>
    <scope>NUCLEOTIDE SEQUENCE [LARGE SCALE GENOMIC DNA]</scope>
    <source>
        <strain evidence="14 15">CGMCC 1.15349</strain>
    </source>
</reference>
<evidence type="ECO:0000256" key="10">
    <source>
        <dbReference type="PROSITE-ProRule" id="PRU01360"/>
    </source>
</evidence>
<feature type="region of interest" description="Disordered" evidence="12">
    <location>
        <begin position="109"/>
        <end position="133"/>
    </location>
</feature>
<evidence type="ECO:0000256" key="8">
    <source>
        <dbReference type="ARBA" id="ARBA00023136"/>
    </source>
</evidence>
<organism evidence="14 15">
    <name type="scientific">Sphingomonas qilianensis</name>
    <dbReference type="NCBI Taxonomy" id="1736690"/>
    <lineage>
        <taxon>Bacteria</taxon>
        <taxon>Pseudomonadati</taxon>
        <taxon>Pseudomonadota</taxon>
        <taxon>Alphaproteobacteria</taxon>
        <taxon>Sphingomonadales</taxon>
        <taxon>Sphingomonadaceae</taxon>
        <taxon>Sphingomonas</taxon>
    </lineage>
</organism>
<evidence type="ECO:0000256" key="3">
    <source>
        <dbReference type="ARBA" id="ARBA00022452"/>
    </source>
</evidence>
<proteinExistence type="inferred from homology"/>
<keyword evidence="4" id="KW-0406">Ion transport</keyword>
<evidence type="ECO:0000256" key="7">
    <source>
        <dbReference type="ARBA" id="ARBA00023077"/>
    </source>
</evidence>
<evidence type="ECO:0000256" key="1">
    <source>
        <dbReference type="ARBA" id="ARBA00004571"/>
    </source>
</evidence>
<dbReference type="InterPro" id="IPR000531">
    <property type="entry name" value="Beta-barrel_TonB"/>
</dbReference>
<feature type="compositionally biased region" description="Low complexity" evidence="12">
    <location>
        <begin position="122"/>
        <end position="133"/>
    </location>
</feature>
<dbReference type="PANTHER" id="PTHR47234:SF3">
    <property type="entry name" value="SECRETIN_TONB SHORT N-TERMINAL DOMAIN-CONTAINING PROTEIN"/>
    <property type="match status" value="1"/>
</dbReference>
<keyword evidence="3 10" id="KW-1134">Transmembrane beta strand</keyword>
<evidence type="ECO:0000256" key="6">
    <source>
        <dbReference type="ARBA" id="ARBA00023004"/>
    </source>
</evidence>
<comment type="caution">
    <text evidence="14">The sequence shown here is derived from an EMBL/GenBank/DDBJ whole genome shotgun (WGS) entry which is preliminary data.</text>
</comment>
<dbReference type="InterPro" id="IPR039426">
    <property type="entry name" value="TonB-dep_rcpt-like"/>
</dbReference>
<evidence type="ECO:0000313" key="15">
    <source>
        <dbReference type="Proteomes" id="UP001404104"/>
    </source>
</evidence>
<evidence type="ECO:0000256" key="11">
    <source>
        <dbReference type="RuleBase" id="RU003357"/>
    </source>
</evidence>
<dbReference type="InterPro" id="IPR012910">
    <property type="entry name" value="Plug_dom"/>
</dbReference>